<dbReference type="GO" id="GO:0030145">
    <property type="term" value="F:manganese ion binding"/>
    <property type="evidence" value="ECO:0007669"/>
    <property type="project" value="UniProtKB-UniRule"/>
</dbReference>
<dbReference type="RefSeq" id="WP_041018651.1">
    <property type="nucleotide sequence ID" value="NZ_CCEJ010000013.1"/>
</dbReference>
<evidence type="ECO:0000313" key="19">
    <source>
        <dbReference type="Proteomes" id="UP000031552"/>
    </source>
</evidence>
<proteinExistence type="inferred from homology"/>
<name>A0A090D0M7_9BACT</name>
<protein>
    <recommendedName>
        <fullName evidence="7 14">Ribonuclease HII</fullName>
        <shortName evidence="14">RNase HII</shortName>
        <ecNumber evidence="6 14">3.1.26.4</ecNumber>
    </recommendedName>
</protein>
<comment type="cofactor">
    <cofactor evidence="14 15">
        <name>Mn(2+)</name>
        <dbReference type="ChEBI" id="CHEBI:29035"/>
    </cofactor>
    <cofactor evidence="14 15">
        <name>Mg(2+)</name>
        <dbReference type="ChEBI" id="CHEBI:18420"/>
    </cofactor>
    <text evidence="14 15">Manganese or magnesium. Binds 1 divalent metal ion per monomer in the absence of substrate. May bind a second metal ion after substrate binding.</text>
</comment>
<comment type="subcellular location">
    <subcellularLocation>
        <location evidence="4 14">Cytoplasm</location>
    </subcellularLocation>
</comment>
<dbReference type="InterPro" id="IPR036397">
    <property type="entry name" value="RNaseH_sf"/>
</dbReference>
<dbReference type="GO" id="GO:0005737">
    <property type="term" value="C:cytoplasm"/>
    <property type="evidence" value="ECO:0007669"/>
    <property type="project" value="UniProtKB-SubCell"/>
</dbReference>
<evidence type="ECO:0000256" key="16">
    <source>
        <dbReference type="RuleBase" id="RU003515"/>
    </source>
</evidence>
<evidence type="ECO:0000256" key="8">
    <source>
        <dbReference type="ARBA" id="ARBA00022490"/>
    </source>
</evidence>
<dbReference type="HAMAP" id="MF_00052_B">
    <property type="entry name" value="RNase_HII_B"/>
    <property type="match status" value="1"/>
</dbReference>
<evidence type="ECO:0000256" key="2">
    <source>
        <dbReference type="ARBA" id="ARBA00001946"/>
    </source>
</evidence>
<dbReference type="PANTHER" id="PTHR10954:SF18">
    <property type="entry name" value="RIBONUCLEASE HII"/>
    <property type="match status" value="1"/>
</dbReference>
<evidence type="ECO:0000256" key="13">
    <source>
        <dbReference type="ARBA" id="ARBA00023211"/>
    </source>
</evidence>
<evidence type="ECO:0000256" key="9">
    <source>
        <dbReference type="ARBA" id="ARBA00022722"/>
    </source>
</evidence>
<feature type="binding site" evidence="14 15">
    <location>
        <position position="36"/>
    </location>
    <ligand>
        <name>a divalent metal cation</name>
        <dbReference type="ChEBI" id="CHEBI:60240"/>
    </ligand>
</feature>
<dbReference type="InterPro" id="IPR024567">
    <property type="entry name" value="RNase_HII/HIII_dom"/>
</dbReference>
<keyword evidence="13 14" id="KW-0464">Manganese</keyword>
<evidence type="ECO:0000256" key="3">
    <source>
        <dbReference type="ARBA" id="ARBA00004065"/>
    </source>
</evidence>
<dbReference type="InterPro" id="IPR012337">
    <property type="entry name" value="RNaseH-like_sf"/>
</dbReference>
<dbReference type="NCBIfam" id="NF000594">
    <property type="entry name" value="PRK00015.1-1"/>
    <property type="match status" value="1"/>
</dbReference>
<evidence type="ECO:0000256" key="15">
    <source>
        <dbReference type="PROSITE-ProRule" id="PRU01319"/>
    </source>
</evidence>
<dbReference type="PROSITE" id="PS51975">
    <property type="entry name" value="RNASE_H_2"/>
    <property type="match status" value="1"/>
</dbReference>
<comment type="cofactor">
    <cofactor evidence="2">
        <name>Mg(2+)</name>
        <dbReference type="ChEBI" id="CHEBI:18420"/>
    </cofactor>
</comment>
<gene>
    <name evidence="14 18" type="primary">rnhB</name>
    <name evidence="18" type="ORF">CSEC_2291</name>
</gene>
<evidence type="ECO:0000256" key="4">
    <source>
        <dbReference type="ARBA" id="ARBA00004496"/>
    </source>
</evidence>
<dbReference type="CDD" id="cd07182">
    <property type="entry name" value="RNase_HII_bacteria_HII_like"/>
    <property type="match status" value="1"/>
</dbReference>
<comment type="catalytic activity">
    <reaction evidence="1 14 15 16">
        <text>Endonucleolytic cleavage to 5'-phosphomonoester.</text>
        <dbReference type="EC" id="3.1.26.4"/>
    </reaction>
</comment>
<keyword evidence="8 14" id="KW-0963">Cytoplasm</keyword>
<dbReference type="SUPFAM" id="SSF53098">
    <property type="entry name" value="Ribonuclease H-like"/>
    <property type="match status" value="1"/>
</dbReference>
<evidence type="ECO:0000256" key="6">
    <source>
        <dbReference type="ARBA" id="ARBA00012180"/>
    </source>
</evidence>
<evidence type="ECO:0000256" key="7">
    <source>
        <dbReference type="ARBA" id="ARBA00019179"/>
    </source>
</evidence>
<dbReference type="GO" id="GO:0032299">
    <property type="term" value="C:ribonuclease H2 complex"/>
    <property type="evidence" value="ECO:0007669"/>
    <property type="project" value="TreeGrafter"/>
</dbReference>
<dbReference type="GO" id="GO:0006298">
    <property type="term" value="P:mismatch repair"/>
    <property type="evidence" value="ECO:0007669"/>
    <property type="project" value="TreeGrafter"/>
</dbReference>
<feature type="binding site" evidence="14 15">
    <location>
        <position position="129"/>
    </location>
    <ligand>
        <name>a divalent metal cation</name>
        <dbReference type="ChEBI" id="CHEBI:60240"/>
    </ligand>
</feature>
<reference evidence="18" key="1">
    <citation type="submission" date="2013-12" db="EMBL/GenBank/DDBJ databases">
        <authorList>
            <person name="Linke B."/>
        </authorList>
    </citation>
    <scope>NUCLEOTIDE SEQUENCE [LARGE SCALE GENOMIC DNA]</scope>
    <source>
        <strain evidence="18">CRIB-18</strain>
    </source>
</reference>
<dbReference type="NCBIfam" id="NF000595">
    <property type="entry name" value="PRK00015.1-3"/>
    <property type="match status" value="1"/>
</dbReference>
<accession>A0A090D0M7</accession>
<feature type="domain" description="RNase H type-2" evidence="17">
    <location>
        <begin position="30"/>
        <end position="220"/>
    </location>
</feature>
<dbReference type="AlphaFoldDB" id="A0A090D0M7"/>
<dbReference type="GO" id="GO:0043137">
    <property type="term" value="P:DNA replication, removal of RNA primer"/>
    <property type="evidence" value="ECO:0007669"/>
    <property type="project" value="TreeGrafter"/>
</dbReference>
<dbReference type="FunFam" id="3.30.420.10:FF:000006">
    <property type="entry name" value="Ribonuclease HII"/>
    <property type="match status" value="1"/>
</dbReference>
<dbReference type="STRING" id="1437425.CSEC_2291"/>
<dbReference type="GO" id="GO:0004523">
    <property type="term" value="F:RNA-DNA hybrid ribonuclease activity"/>
    <property type="evidence" value="ECO:0007669"/>
    <property type="project" value="UniProtKB-UniRule"/>
</dbReference>
<dbReference type="GO" id="GO:0003723">
    <property type="term" value="F:RNA binding"/>
    <property type="evidence" value="ECO:0007669"/>
    <property type="project" value="UniProtKB-UniRule"/>
</dbReference>
<dbReference type="InterPro" id="IPR022898">
    <property type="entry name" value="RNase_HII"/>
</dbReference>
<comment type="function">
    <text evidence="3 14 16">Endonuclease that specifically degrades the RNA of RNA-DNA hybrids.</text>
</comment>
<dbReference type="OrthoDB" id="9803420at2"/>
<dbReference type="PANTHER" id="PTHR10954">
    <property type="entry name" value="RIBONUCLEASE H2 SUBUNIT A"/>
    <property type="match status" value="1"/>
</dbReference>
<evidence type="ECO:0000256" key="12">
    <source>
        <dbReference type="ARBA" id="ARBA00022801"/>
    </source>
</evidence>
<feature type="binding site" evidence="14 15">
    <location>
        <position position="37"/>
    </location>
    <ligand>
        <name>a divalent metal cation</name>
        <dbReference type="ChEBI" id="CHEBI:60240"/>
    </ligand>
</feature>
<keyword evidence="10 14" id="KW-0479">Metal-binding</keyword>
<reference evidence="18" key="2">
    <citation type="submission" date="2014-09" db="EMBL/GenBank/DDBJ databases">
        <title>Criblamydia sequanensis harbors a mega-plasmid encoding arsenite resistance.</title>
        <authorList>
            <person name="Bertelli C."/>
            <person name="Goesmann A."/>
            <person name="Greub G."/>
        </authorList>
    </citation>
    <scope>NUCLEOTIDE SEQUENCE [LARGE SCALE GENOMIC DNA]</scope>
    <source>
        <strain evidence="18">CRIB-18</strain>
    </source>
</reference>
<dbReference type="InterPro" id="IPR001352">
    <property type="entry name" value="RNase_HII/HIII"/>
</dbReference>
<evidence type="ECO:0000259" key="17">
    <source>
        <dbReference type="PROSITE" id="PS51975"/>
    </source>
</evidence>
<keyword evidence="12 14" id="KW-0378">Hydrolase</keyword>
<evidence type="ECO:0000256" key="10">
    <source>
        <dbReference type="ARBA" id="ARBA00022723"/>
    </source>
</evidence>
<keyword evidence="11 14" id="KW-0255">Endonuclease</keyword>
<dbReference type="Proteomes" id="UP000031552">
    <property type="component" value="Unassembled WGS sequence"/>
</dbReference>
<keyword evidence="9 14" id="KW-0540">Nuclease</keyword>
<dbReference type="Gene3D" id="3.30.420.10">
    <property type="entry name" value="Ribonuclease H-like superfamily/Ribonuclease H"/>
    <property type="match status" value="1"/>
</dbReference>
<keyword evidence="19" id="KW-1185">Reference proteome</keyword>
<dbReference type="Pfam" id="PF01351">
    <property type="entry name" value="RNase_HII"/>
    <property type="match status" value="1"/>
</dbReference>
<sequence>MASTKIKKKEMLRLQALTAIERSCLKEGFTCIAGVDEAGRGPLAGPVVAAACIIPKDVLIPGIDDSKKLKPAQRQFLYDRLVTDPTIIYGVGIVESDEIDRINIYQATIQAMRQAIDALIIKPDILLIDGLKLEAYPIPSRKIIKGDSLSQSIAAASIIAKETRDRLMNEQHRLWPSYKFDQHKGYATSEHLAAIKKYGPCPIHRKSYGPIKEEFQESELFFSF</sequence>
<evidence type="ECO:0000256" key="14">
    <source>
        <dbReference type="HAMAP-Rule" id="MF_00052"/>
    </source>
</evidence>
<evidence type="ECO:0000313" key="18">
    <source>
        <dbReference type="EMBL" id="CDR35097.1"/>
    </source>
</evidence>
<evidence type="ECO:0000256" key="11">
    <source>
        <dbReference type="ARBA" id="ARBA00022759"/>
    </source>
</evidence>
<evidence type="ECO:0000256" key="5">
    <source>
        <dbReference type="ARBA" id="ARBA00007383"/>
    </source>
</evidence>
<evidence type="ECO:0000256" key="1">
    <source>
        <dbReference type="ARBA" id="ARBA00000077"/>
    </source>
</evidence>
<comment type="caution">
    <text evidence="18">The sequence shown here is derived from an EMBL/GenBank/DDBJ whole genome shotgun (WGS) entry which is preliminary data.</text>
</comment>
<organism evidence="18 19">
    <name type="scientific">Candidatus Criblamydia sequanensis CRIB-18</name>
    <dbReference type="NCBI Taxonomy" id="1437425"/>
    <lineage>
        <taxon>Bacteria</taxon>
        <taxon>Pseudomonadati</taxon>
        <taxon>Chlamydiota</taxon>
        <taxon>Chlamydiia</taxon>
        <taxon>Parachlamydiales</taxon>
        <taxon>Candidatus Criblamydiaceae</taxon>
        <taxon>Candidatus Criblamydia</taxon>
    </lineage>
</organism>
<dbReference type="eggNOG" id="COG0164">
    <property type="taxonomic scope" value="Bacteria"/>
</dbReference>
<comment type="similarity">
    <text evidence="5 14 16">Belongs to the RNase HII family.</text>
</comment>
<dbReference type="EC" id="3.1.26.4" evidence="6 14"/>
<dbReference type="EMBL" id="CCEJ010000013">
    <property type="protein sequence ID" value="CDR35097.1"/>
    <property type="molecule type" value="Genomic_DNA"/>
</dbReference>